<dbReference type="InterPro" id="IPR003657">
    <property type="entry name" value="WRKY_dom"/>
</dbReference>
<accession>A0ABD3I640</accession>
<evidence type="ECO:0000256" key="4">
    <source>
        <dbReference type="ARBA" id="ARBA00023163"/>
    </source>
</evidence>
<gene>
    <name evidence="7" type="ORF">R1sor_012070</name>
</gene>
<keyword evidence="2" id="KW-0805">Transcription regulation</keyword>
<dbReference type="Gene3D" id="2.20.25.80">
    <property type="entry name" value="WRKY domain"/>
    <property type="match status" value="1"/>
</dbReference>
<evidence type="ECO:0000313" key="8">
    <source>
        <dbReference type="Proteomes" id="UP001633002"/>
    </source>
</evidence>
<evidence type="ECO:0000256" key="1">
    <source>
        <dbReference type="ARBA" id="ARBA00004123"/>
    </source>
</evidence>
<dbReference type="SMART" id="SM00774">
    <property type="entry name" value="WRKY"/>
    <property type="match status" value="1"/>
</dbReference>
<keyword evidence="4" id="KW-0804">Transcription</keyword>
<dbReference type="GO" id="GO:0003677">
    <property type="term" value="F:DNA binding"/>
    <property type="evidence" value="ECO:0007669"/>
    <property type="project" value="UniProtKB-KW"/>
</dbReference>
<reference evidence="7 8" key="1">
    <citation type="submission" date="2024-09" db="EMBL/GenBank/DDBJ databases">
        <title>Chromosome-scale assembly of Riccia sorocarpa.</title>
        <authorList>
            <person name="Paukszto L."/>
        </authorList>
    </citation>
    <scope>NUCLEOTIDE SEQUENCE [LARGE SCALE GENOMIC DNA]</scope>
    <source>
        <strain evidence="7">LP-2024</strain>
        <tissue evidence="7">Aerial parts of the thallus</tissue>
    </source>
</reference>
<dbReference type="SUPFAM" id="SSF118290">
    <property type="entry name" value="WRKY DNA-binding domain"/>
    <property type="match status" value="1"/>
</dbReference>
<dbReference type="AlphaFoldDB" id="A0ABD3I640"/>
<evidence type="ECO:0000256" key="5">
    <source>
        <dbReference type="ARBA" id="ARBA00023242"/>
    </source>
</evidence>
<dbReference type="Proteomes" id="UP001633002">
    <property type="component" value="Unassembled WGS sequence"/>
</dbReference>
<feature type="domain" description="WRKY" evidence="6">
    <location>
        <begin position="168"/>
        <end position="240"/>
    </location>
</feature>
<keyword evidence="8" id="KW-1185">Reference proteome</keyword>
<dbReference type="EMBL" id="JBJQOH010000002">
    <property type="protein sequence ID" value="KAL3697994.1"/>
    <property type="molecule type" value="Genomic_DNA"/>
</dbReference>
<evidence type="ECO:0000256" key="2">
    <source>
        <dbReference type="ARBA" id="ARBA00023015"/>
    </source>
</evidence>
<protein>
    <recommendedName>
        <fullName evidence="6">WRKY domain-containing protein</fullName>
    </recommendedName>
</protein>
<organism evidence="7 8">
    <name type="scientific">Riccia sorocarpa</name>
    <dbReference type="NCBI Taxonomy" id="122646"/>
    <lineage>
        <taxon>Eukaryota</taxon>
        <taxon>Viridiplantae</taxon>
        <taxon>Streptophyta</taxon>
        <taxon>Embryophyta</taxon>
        <taxon>Marchantiophyta</taxon>
        <taxon>Marchantiopsida</taxon>
        <taxon>Marchantiidae</taxon>
        <taxon>Marchantiales</taxon>
        <taxon>Ricciaceae</taxon>
        <taxon>Riccia</taxon>
    </lineage>
</organism>
<evidence type="ECO:0000313" key="7">
    <source>
        <dbReference type="EMBL" id="KAL3697994.1"/>
    </source>
</evidence>
<dbReference type="PROSITE" id="PS50811">
    <property type="entry name" value="WRKY"/>
    <property type="match status" value="1"/>
</dbReference>
<dbReference type="GO" id="GO:0005634">
    <property type="term" value="C:nucleus"/>
    <property type="evidence" value="ECO:0007669"/>
    <property type="project" value="UniProtKB-SubCell"/>
</dbReference>
<name>A0ABD3I640_9MARC</name>
<sequence length="400" mass="43849">MALNRTSSSNLANLADFEQRGFGAIPVEGNQPCSSLLTHVSSLDLNLNLIEELLKDPHPDKVQIAQMIQRMREKTNSLKVSLFQSAGNNNGGYGSPLHAPPTFYTSANGGPVEVEPAPEFRSAEGLNPMACSQSPVINPALRIQKKKSRIRDRKKKPSVAVQVAKIDEDGKMPDDGYSWRKYGSKNIKTAVFKRSYYRCNSQCSQNRSKKCRAKKTVQQFNSDPSLLQIVYDPAHTCKVGPDGQPQDSLAEKSLGAEDLDLADDMLKNDSIANTISPDSPPNWQVHVNDFNTMRTSSGNFSGVIEEEIDEAVDDALATLGVNPDSSLSDLIDSAGWPSEIDAENHDLKGSFVEDDDGQLLSCIISGHSTGSDFAEQGYDRNMFMSQIGDWHWFGKGNFGN</sequence>
<dbReference type="InterPro" id="IPR044810">
    <property type="entry name" value="WRKY_plant"/>
</dbReference>
<comment type="subcellular location">
    <subcellularLocation>
        <location evidence="1">Nucleus</location>
    </subcellularLocation>
</comment>
<evidence type="ECO:0000259" key="6">
    <source>
        <dbReference type="PROSITE" id="PS50811"/>
    </source>
</evidence>
<keyword evidence="5" id="KW-0539">Nucleus</keyword>
<proteinExistence type="predicted"/>
<evidence type="ECO:0000256" key="3">
    <source>
        <dbReference type="ARBA" id="ARBA00023125"/>
    </source>
</evidence>
<comment type="caution">
    <text evidence="7">The sequence shown here is derived from an EMBL/GenBank/DDBJ whole genome shotgun (WGS) entry which is preliminary data.</text>
</comment>
<dbReference type="PANTHER" id="PTHR32096">
    <property type="entry name" value="WRKY TRANSCRIPTION FACTOR 30-RELATED-RELATED"/>
    <property type="match status" value="1"/>
</dbReference>
<dbReference type="PANTHER" id="PTHR32096:SF146">
    <property type="entry name" value="WRKY TRANSCRIPTION FACTOR 19-RELATED"/>
    <property type="match status" value="1"/>
</dbReference>
<dbReference type="InterPro" id="IPR036576">
    <property type="entry name" value="WRKY_dom_sf"/>
</dbReference>
<dbReference type="Pfam" id="PF03106">
    <property type="entry name" value="WRKY"/>
    <property type="match status" value="1"/>
</dbReference>
<keyword evidence="3" id="KW-0238">DNA-binding</keyword>